<reference evidence="1 2" key="1">
    <citation type="journal article" date="2023" name="Mol. Biol. Evol.">
        <title>Genomics of Secondarily Temperate Adaptation in the Only Non-Antarctic Icefish.</title>
        <authorList>
            <person name="Rivera-Colon A.G."/>
            <person name="Rayamajhi N."/>
            <person name="Minhas B.F."/>
            <person name="Madrigal G."/>
            <person name="Bilyk K.T."/>
            <person name="Yoon V."/>
            <person name="Hune M."/>
            <person name="Gregory S."/>
            <person name="Cheng C.H.C."/>
            <person name="Catchen J.M."/>
        </authorList>
    </citation>
    <scope>NUCLEOTIDE SEQUENCE [LARGE SCALE GENOMIC DNA]</scope>
    <source>
        <tissue evidence="1">White muscle</tissue>
    </source>
</reference>
<dbReference type="EMBL" id="JAURVH010001530">
    <property type="protein sequence ID" value="KAK5905467.1"/>
    <property type="molecule type" value="Genomic_DNA"/>
</dbReference>
<accession>A0AAN8H812</accession>
<protein>
    <submittedName>
        <fullName evidence="1">Uncharacterized protein</fullName>
    </submittedName>
</protein>
<comment type="caution">
    <text evidence="1">The sequence shown here is derived from an EMBL/GenBank/DDBJ whole genome shotgun (WGS) entry which is preliminary data.</text>
</comment>
<keyword evidence="2" id="KW-1185">Reference proteome</keyword>
<gene>
    <name evidence="1" type="ORF">CgunFtcFv8_001429</name>
</gene>
<dbReference type="Proteomes" id="UP001331515">
    <property type="component" value="Unassembled WGS sequence"/>
</dbReference>
<organism evidence="1 2">
    <name type="scientific">Champsocephalus gunnari</name>
    <name type="common">Mackerel icefish</name>
    <dbReference type="NCBI Taxonomy" id="52237"/>
    <lineage>
        <taxon>Eukaryota</taxon>
        <taxon>Metazoa</taxon>
        <taxon>Chordata</taxon>
        <taxon>Craniata</taxon>
        <taxon>Vertebrata</taxon>
        <taxon>Euteleostomi</taxon>
        <taxon>Actinopterygii</taxon>
        <taxon>Neopterygii</taxon>
        <taxon>Teleostei</taxon>
        <taxon>Neoteleostei</taxon>
        <taxon>Acanthomorphata</taxon>
        <taxon>Eupercaria</taxon>
        <taxon>Perciformes</taxon>
        <taxon>Notothenioidei</taxon>
        <taxon>Channichthyidae</taxon>
        <taxon>Champsocephalus</taxon>
    </lineage>
</organism>
<sequence length="88" mass="9600">MPAEWKQRCTSDGRCVKPSTRDFLLISKCHGAQIALNAACWHLCSDNCLSLPNVMPDVMPDVMPEGTLPNTAFHLAGRNTLELGNAAF</sequence>
<evidence type="ECO:0000313" key="1">
    <source>
        <dbReference type="EMBL" id="KAK5905467.1"/>
    </source>
</evidence>
<evidence type="ECO:0000313" key="2">
    <source>
        <dbReference type="Proteomes" id="UP001331515"/>
    </source>
</evidence>
<dbReference type="AlphaFoldDB" id="A0AAN8H812"/>
<proteinExistence type="predicted"/>
<name>A0AAN8H812_CHAGU</name>